<evidence type="ECO:0000256" key="8">
    <source>
        <dbReference type="RuleBase" id="RU079119"/>
    </source>
</evidence>
<dbReference type="InterPro" id="IPR001594">
    <property type="entry name" value="Palmitoyltrfase_DHHC"/>
</dbReference>
<keyword evidence="3 8" id="KW-0808">Transferase</keyword>
<comment type="domain">
    <text evidence="8">The DHHC domain is required for palmitoyltransferase activity.</text>
</comment>
<keyword evidence="6 8" id="KW-0472">Membrane</keyword>
<evidence type="ECO:0000256" key="3">
    <source>
        <dbReference type="ARBA" id="ARBA00022679"/>
    </source>
</evidence>
<organism evidence="11 12">
    <name type="scientific">Cinnamomum micranthum f. kanehirae</name>
    <dbReference type="NCBI Taxonomy" id="337451"/>
    <lineage>
        <taxon>Eukaryota</taxon>
        <taxon>Viridiplantae</taxon>
        <taxon>Streptophyta</taxon>
        <taxon>Embryophyta</taxon>
        <taxon>Tracheophyta</taxon>
        <taxon>Spermatophyta</taxon>
        <taxon>Magnoliopsida</taxon>
        <taxon>Magnoliidae</taxon>
        <taxon>Laurales</taxon>
        <taxon>Lauraceae</taxon>
        <taxon>Cinnamomum</taxon>
    </lineage>
</organism>
<dbReference type="Pfam" id="PF01529">
    <property type="entry name" value="DHHC"/>
    <property type="match status" value="1"/>
</dbReference>
<comment type="catalytic activity">
    <reaction evidence="8">
        <text>L-cysteinyl-[protein] + hexadecanoyl-CoA = S-hexadecanoyl-L-cysteinyl-[protein] + CoA</text>
        <dbReference type="Rhea" id="RHEA:36683"/>
        <dbReference type="Rhea" id="RHEA-COMP:10131"/>
        <dbReference type="Rhea" id="RHEA-COMP:11032"/>
        <dbReference type="ChEBI" id="CHEBI:29950"/>
        <dbReference type="ChEBI" id="CHEBI:57287"/>
        <dbReference type="ChEBI" id="CHEBI:57379"/>
        <dbReference type="ChEBI" id="CHEBI:74151"/>
        <dbReference type="EC" id="2.3.1.225"/>
    </reaction>
</comment>
<dbReference type="Proteomes" id="UP000283530">
    <property type="component" value="Unassembled WGS sequence"/>
</dbReference>
<feature type="compositionally biased region" description="Low complexity" evidence="9">
    <location>
        <begin position="453"/>
        <end position="466"/>
    </location>
</feature>
<keyword evidence="4 8" id="KW-0812">Transmembrane</keyword>
<comment type="caution">
    <text evidence="11">The sequence shown here is derived from an EMBL/GenBank/DDBJ whole genome shotgun (WGS) entry which is preliminary data.</text>
</comment>
<evidence type="ECO:0000256" key="4">
    <source>
        <dbReference type="ARBA" id="ARBA00022692"/>
    </source>
</evidence>
<accession>A0A443P4K8</accession>
<dbReference type="EMBL" id="QPKB01000005">
    <property type="protein sequence ID" value="RWR85710.1"/>
    <property type="molecule type" value="Genomic_DNA"/>
</dbReference>
<evidence type="ECO:0000256" key="1">
    <source>
        <dbReference type="ARBA" id="ARBA00004141"/>
    </source>
</evidence>
<sequence length="738" mass="80405">MVRRHGWQLPAHPFQVGAITVFFLLVVAYYAFFAPFLGGRILEYASMAVYTPVVLAVFYLYVRCTAINPADPGILARFDVNLMMDSNNNSGLQGLELHGNLGEGAYTSEIHYSPSSASKSSITGNTSKKASVGEAGAVNILEGPEGKRSRFFFSIGGLFCALFTKEDCHKREEITELQAANAEDALFCTLCNAEVRRFSKHCKCCDKCVDGFDHHCRWLNNCVGRKNYMSFISLMAASLIWLAIECGVGIAVLVLCFVDRKATEDRIVERLGNGFSRAPFVTVVVICSAVSLLACVPLVELFFFHMILIRKGITTYEYVVAMRAMSEAPAGSIDDDNQNVIYSPSGSATTGFSGGSSLGLQYKGAWCTPPRVFVDHQDEVVPHLDPQMVPSTVDPDAAGFTDKGKLPKRHVPISAWKLAKLDSNEVMRAAAKARASSSVLRPVDTRRLPDADISSSGNMSGRSSISTDFGANKELKIDLKLSPLGHSYPTSHASKDDYETGTQSMSSFSSPNRAHDSVALSPLPLENRSRPSNAMIVATHLHRILPDRPFTTRTTLHNTNLSNPIFQSATAGFDDRIMQKNTADALLLSGQPGKRTSVIWDQEAGRYVSIPVSSRTESALENPARNLFQLPVVKPSAEPSTSVTKSTVKDSCTPKAPVQQSEKLLYTGQSIFFGGPLLSVPVQDSTRNRNSDVGLRLDQERVSNVLPRESRVGRGAKSSQFPVFTPGSSQKNPSSNMK</sequence>
<proteinExistence type="inferred from homology"/>
<dbReference type="PANTHER" id="PTHR22883">
    <property type="entry name" value="ZINC FINGER DHHC DOMAIN CONTAINING PROTEIN"/>
    <property type="match status" value="1"/>
</dbReference>
<comment type="subcellular location">
    <subcellularLocation>
        <location evidence="1">Membrane</location>
        <topology evidence="1">Multi-pass membrane protein</topology>
    </subcellularLocation>
</comment>
<feature type="transmembrane region" description="Helical" evidence="8">
    <location>
        <begin position="12"/>
        <end position="32"/>
    </location>
</feature>
<dbReference type="PANTHER" id="PTHR22883:SF203">
    <property type="entry name" value="PALMITOYLTRANSFERASE"/>
    <property type="match status" value="1"/>
</dbReference>
<feature type="transmembrane region" description="Helical" evidence="8">
    <location>
        <begin position="44"/>
        <end position="62"/>
    </location>
</feature>
<evidence type="ECO:0000256" key="5">
    <source>
        <dbReference type="ARBA" id="ARBA00022989"/>
    </source>
</evidence>
<evidence type="ECO:0000256" key="2">
    <source>
        <dbReference type="ARBA" id="ARBA00008574"/>
    </source>
</evidence>
<feature type="region of interest" description="Disordered" evidence="9">
    <location>
        <begin position="704"/>
        <end position="738"/>
    </location>
</feature>
<dbReference type="AlphaFoldDB" id="A0A443P4K8"/>
<feature type="transmembrane region" description="Helical" evidence="8">
    <location>
        <begin position="231"/>
        <end position="258"/>
    </location>
</feature>
<dbReference type="GO" id="GO:0019706">
    <property type="term" value="F:protein-cysteine S-palmitoyltransferase activity"/>
    <property type="evidence" value="ECO:0007669"/>
    <property type="project" value="UniProtKB-EC"/>
</dbReference>
<feature type="region of interest" description="Disordered" evidence="9">
    <location>
        <begin position="486"/>
        <end position="515"/>
    </location>
</feature>
<name>A0A443P4K8_9MAGN</name>
<feature type="compositionally biased region" description="Polar residues" evidence="9">
    <location>
        <begin position="717"/>
        <end position="738"/>
    </location>
</feature>
<dbReference type="GO" id="GO:0005794">
    <property type="term" value="C:Golgi apparatus"/>
    <property type="evidence" value="ECO:0007669"/>
    <property type="project" value="TreeGrafter"/>
</dbReference>
<feature type="transmembrane region" description="Helical" evidence="8">
    <location>
        <begin position="279"/>
        <end position="304"/>
    </location>
</feature>
<dbReference type="InterPro" id="IPR039859">
    <property type="entry name" value="PFA4/ZDH16/20/ERF2-like"/>
</dbReference>
<reference evidence="11 12" key="1">
    <citation type="journal article" date="2019" name="Nat. Plants">
        <title>Stout camphor tree genome fills gaps in understanding of flowering plant genome evolution.</title>
        <authorList>
            <person name="Chaw S.M."/>
            <person name="Liu Y.C."/>
            <person name="Wu Y.W."/>
            <person name="Wang H.Y."/>
            <person name="Lin C.I."/>
            <person name="Wu C.S."/>
            <person name="Ke H.M."/>
            <person name="Chang L.Y."/>
            <person name="Hsu C.Y."/>
            <person name="Yang H.T."/>
            <person name="Sudianto E."/>
            <person name="Hsu M.H."/>
            <person name="Wu K.P."/>
            <person name="Wang L.N."/>
            <person name="Leebens-Mack J.H."/>
            <person name="Tsai I.J."/>
        </authorList>
    </citation>
    <scope>NUCLEOTIDE SEQUENCE [LARGE SCALE GENOMIC DNA]</scope>
    <source>
        <strain evidence="12">cv. Chaw 1501</strain>
        <tissue evidence="11">Young leaves</tissue>
    </source>
</reference>
<evidence type="ECO:0000256" key="9">
    <source>
        <dbReference type="SAM" id="MobiDB-lite"/>
    </source>
</evidence>
<dbReference type="GO" id="GO:0005783">
    <property type="term" value="C:endoplasmic reticulum"/>
    <property type="evidence" value="ECO:0007669"/>
    <property type="project" value="TreeGrafter"/>
</dbReference>
<feature type="domain" description="Palmitoyltransferase DHHC" evidence="10">
    <location>
        <begin position="184"/>
        <end position="319"/>
    </location>
</feature>
<gene>
    <name evidence="11" type="ORF">CKAN_01458200</name>
</gene>
<dbReference type="OrthoDB" id="9909019at2759"/>
<evidence type="ECO:0000313" key="12">
    <source>
        <dbReference type="Proteomes" id="UP000283530"/>
    </source>
</evidence>
<keyword evidence="12" id="KW-1185">Reference proteome</keyword>
<comment type="similarity">
    <text evidence="2 8">Belongs to the DHHC palmitoyltransferase family.</text>
</comment>
<dbReference type="STRING" id="337451.A0A443P4K8"/>
<dbReference type="EC" id="2.3.1.225" evidence="8"/>
<dbReference type="GO" id="GO:0016020">
    <property type="term" value="C:membrane"/>
    <property type="evidence" value="ECO:0007669"/>
    <property type="project" value="UniProtKB-SubCell"/>
</dbReference>
<keyword evidence="5 8" id="KW-1133">Transmembrane helix</keyword>
<evidence type="ECO:0000256" key="7">
    <source>
        <dbReference type="ARBA" id="ARBA00023315"/>
    </source>
</evidence>
<evidence type="ECO:0000313" key="11">
    <source>
        <dbReference type="EMBL" id="RWR85710.1"/>
    </source>
</evidence>
<evidence type="ECO:0000259" key="10">
    <source>
        <dbReference type="Pfam" id="PF01529"/>
    </source>
</evidence>
<evidence type="ECO:0000256" key="6">
    <source>
        <dbReference type="ARBA" id="ARBA00023136"/>
    </source>
</evidence>
<feature type="region of interest" description="Disordered" evidence="9">
    <location>
        <begin position="448"/>
        <end position="467"/>
    </location>
</feature>
<feature type="compositionally biased region" description="Polar residues" evidence="9">
    <location>
        <begin position="500"/>
        <end position="512"/>
    </location>
</feature>
<dbReference type="PROSITE" id="PS50216">
    <property type="entry name" value="DHHC"/>
    <property type="match status" value="1"/>
</dbReference>
<protein>
    <recommendedName>
        <fullName evidence="8">S-acyltransferase</fullName>
        <ecNumber evidence="8">2.3.1.225</ecNumber>
    </recommendedName>
    <alternativeName>
        <fullName evidence="8">Palmitoyltransferase</fullName>
    </alternativeName>
</protein>
<keyword evidence="7 8" id="KW-0012">Acyltransferase</keyword>
<dbReference type="GO" id="GO:0006612">
    <property type="term" value="P:protein targeting to membrane"/>
    <property type="evidence" value="ECO:0007669"/>
    <property type="project" value="TreeGrafter"/>
</dbReference>